<gene>
    <name evidence="2" type="ORF">PR002_g14630</name>
</gene>
<name>A0A6A3L557_9STRA</name>
<organism evidence="2 3">
    <name type="scientific">Phytophthora rubi</name>
    <dbReference type="NCBI Taxonomy" id="129364"/>
    <lineage>
        <taxon>Eukaryota</taxon>
        <taxon>Sar</taxon>
        <taxon>Stramenopiles</taxon>
        <taxon>Oomycota</taxon>
        <taxon>Peronosporomycetes</taxon>
        <taxon>Peronosporales</taxon>
        <taxon>Peronosporaceae</taxon>
        <taxon>Phytophthora</taxon>
    </lineage>
</organism>
<evidence type="ECO:0000313" key="3">
    <source>
        <dbReference type="Proteomes" id="UP000435112"/>
    </source>
</evidence>
<sequence>MVWGMVRPSWGLAVICNGFLCLRTTSNPPGPTGPGRQYSPNRIISVGRYPPVCTGMYRCQSASTHRYVPVCVGANLPPTGMYRYVSVPISQTKPR</sequence>
<keyword evidence="1" id="KW-0732">Signal</keyword>
<protein>
    <recommendedName>
        <fullName evidence="4">Secreted protein</fullName>
    </recommendedName>
</protein>
<proteinExistence type="predicted"/>
<dbReference type="OrthoDB" id="10329638at2759"/>
<dbReference type="Proteomes" id="UP000435112">
    <property type="component" value="Unassembled WGS sequence"/>
</dbReference>
<evidence type="ECO:0008006" key="4">
    <source>
        <dbReference type="Google" id="ProtNLM"/>
    </source>
</evidence>
<accession>A0A6A3L557</accession>
<dbReference type="EMBL" id="QXFU01001023">
    <property type="protein sequence ID" value="KAE9013058.1"/>
    <property type="molecule type" value="Genomic_DNA"/>
</dbReference>
<reference evidence="2 3" key="1">
    <citation type="submission" date="2018-09" db="EMBL/GenBank/DDBJ databases">
        <title>Genomic investigation of the strawberry pathogen Phytophthora fragariae indicates pathogenicity is determined by transcriptional variation in three key races.</title>
        <authorList>
            <person name="Adams T.M."/>
            <person name="Armitage A.D."/>
            <person name="Sobczyk M.K."/>
            <person name="Bates H.J."/>
            <person name="Dunwell J.M."/>
            <person name="Nellist C.F."/>
            <person name="Harrison R.J."/>
        </authorList>
    </citation>
    <scope>NUCLEOTIDE SEQUENCE [LARGE SCALE GENOMIC DNA]</scope>
    <source>
        <strain evidence="2 3">SCRP324</strain>
    </source>
</reference>
<evidence type="ECO:0000256" key="1">
    <source>
        <dbReference type="SAM" id="SignalP"/>
    </source>
</evidence>
<evidence type="ECO:0000313" key="2">
    <source>
        <dbReference type="EMBL" id="KAE9013058.1"/>
    </source>
</evidence>
<feature type="signal peptide" evidence="1">
    <location>
        <begin position="1"/>
        <end position="26"/>
    </location>
</feature>
<feature type="chain" id="PRO_5025343292" description="Secreted protein" evidence="1">
    <location>
        <begin position="27"/>
        <end position="95"/>
    </location>
</feature>
<comment type="caution">
    <text evidence="2">The sequence shown here is derived from an EMBL/GenBank/DDBJ whole genome shotgun (WGS) entry which is preliminary data.</text>
</comment>
<dbReference type="AlphaFoldDB" id="A0A6A3L557"/>